<dbReference type="Gene3D" id="3.40.33.10">
    <property type="entry name" value="CAP"/>
    <property type="match status" value="2"/>
</dbReference>
<dbReference type="EMBL" id="JARK01001441">
    <property type="protein sequence ID" value="EYC01650.1"/>
    <property type="molecule type" value="Genomic_DNA"/>
</dbReference>
<dbReference type="PANTHER" id="PTHR10334">
    <property type="entry name" value="CYSTEINE-RICH SECRETORY PROTEIN-RELATED"/>
    <property type="match status" value="1"/>
</dbReference>
<dbReference type="SMART" id="SM00198">
    <property type="entry name" value="SCP"/>
    <property type="match status" value="1"/>
</dbReference>
<dbReference type="AlphaFoldDB" id="A0A016TG67"/>
<dbReference type="InterPro" id="IPR001283">
    <property type="entry name" value="CRISP-related"/>
</dbReference>
<feature type="compositionally biased region" description="Low complexity" evidence="1">
    <location>
        <begin position="221"/>
        <end position="239"/>
    </location>
</feature>
<dbReference type="Pfam" id="PF00188">
    <property type="entry name" value="CAP"/>
    <property type="match status" value="2"/>
</dbReference>
<evidence type="ECO:0000313" key="5">
    <source>
        <dbReference type="Proteomes" id="UP000024635"/>
    </source>
</evidence>
<organism evidence="4 5">
    <name type="scientific">Ancylostoma ceylanicum</name>
    <dbReference type="NCBI Taxonomy" id="53326"/>
    <lineage>
        <taxon>Eukaryota</taxon>
        <taxon>Metazoa</taxon>
        <taxon>Ecdysozoa</taxon>
        <taxon>Nematoda</taxon>
        <taxon>Chromadorea</taxon>
        <taxon>Rhabditida</taxon>
        <taxon>Rhabditina</taxon>
        <taxon>Rhabditomorpha</taxon>
        <taxon>Strongyloidea</taxon>
        <taxon>Ancylostomatidae</taxon>
        <taxon>Ancylostomatinae</taxon>
        <taxon>Ancylostoma</taxon>
    </lineage>
</organism>
<protein>
    <recommendedName>
        <fullName evidence="3">SCP domain-containing protein</fullName>
    </recommendedName>
</protein>
<dbReference type="STRING" id="53326.A0A016TG67"/>
<feature type="domain" description="SCP" evidence="3">
    <location>
        <begin position="268"/>
        <end position="424"/>
    </location>
</feature>
<dbReference type="Proteomes" id="UP000024635">
    <property type="component" value="Unassembled WGS sequence"/>
</dbReference>
<dbReference type="InterPro" id="IPR035940">
    <property type="entry name" value="CAP_sf"/>
</dbReference>
<sequence length="455" mass="49381">MQLSLAFITLLVVGEIAATTDYQCWNFKSTNDIRDRYLKAVNKLRTDIVNGMVEGKNGKCPAGKNIYKLFWDCLLENEAQKAVDKCDEKVQAPADLAMVIKKLPLDTCNTNPLFKKTVDEWWNVVKGVDVDQTNPPTSSSALQSFAALAHGDATRIGCAQKNCNGNLFMACMVYNKAPAEGQPIYEAGSGCSGPTECTTYQGSKCSNKMCVAGYIDSTKTTAAPQPPDQTTTPLITTPVTAPPVPTTTPLFPGDNIMCTGQTNMSSDPIRTLFVTLHNKHRSEIAKGAVIMGDGNKCRTAVHMWKLGYKCELETSAYRAAEGCYKGDSSTQGVDEVWHVFDTSPSDMNKAAEEATAAWYGQITTKGNYMMQKTGQQNILMKVPDIANFAKMVWDSHREIGCAIAKCNTATKVVCHYSPAKATYGSTIYVMGGVTCRQCPNVSGTCLADEGLCVKN</sequence>
<feature type="region of interest" description="Disordered" evidence="1">
    <location>
        <begin position="221"/>
        <end position="242"/>
    </location>
</feature>
<feature type="signal peptide" evidence="2">
    <location>
        <begin position="1"/>
        <end position="18"/>
    </location>
</feature>
<comment type="caution">
    <text evidence="4">The sequence shown here is derived from an EMBL/GenBank/DDBJ whole genome shotgun (WGS) entry which is preliminary data.</text>
</comment>
<dbReference type="InterPro" id="IPR014044">
    <property type="entry name" value="CAP_dom"/>
</dbReference>
<name>A0A016TG67_9BILA</name>
<evidence type="ECO:0000256" key="2">
    <source>
        <dbReference type="SAM" id="SignalP"/>
    </source>
</evidence>
<evidence type="ECO:0000256" key="1">
    <source>
        <dbReference type="SAM" id="MobiDB-lite"/>
    </source>
</evidence>
<evidence type="ECO:0000313" key="4">
    <source>
        <dbReference type="EMBL" id="EYC01650.1"/>
    </source>
</evidence>
<dbReference type="CDD" id="cd05380">
    <property type="entry name" value="CAP_euk"/>
    <property type="match status" value="2"/>
</dbReference>
<dbReference type="SUPFAM" id="SSF55797">
    <property type="entry name" value="PR-1-like"/>
    <property type="match status" value="2"/>
</dbReference>
<evidence type="ECO:0000259" key="3">
    <source>
        <dbReference type="SMART" id="SM00198"/>
    </source>
</evidence>
<gene>
    <name evidence="4" type="primary">Acey_s0105.g3671</name>
    <name evidence="4" type="synonym">ASP-s0105.g3671</name>
    <name evidence="4" type="ORF">Y032_0105g3671</name>
</gene>
<accession>A0A016TG67</accession>
<reference evidence="5" key="1">
    <citation type="journal article" date="2015" name="Nat. Genet.">
        <title>The genome and transcriptome of the zoonotic hookworm Ancylostoma ceylanicum identify infection-specific gene families.</title>
        <authorList>
            <person name="Schwarz E.M."/>
            <person name="Hu Y."/>
            <person name="Antoshechkin I."/>
            <person name="Miller M.M."/>
            <person name="Sternberg P.W."/>
            <person name="Aroian R.V."/>
        </authorList>
    </citation>
    <scope>NUCLEOTIDE SEQUENCE</scope>
    <source>
        <strain evidence="5">HY135</strain>
    </source>
</reference>
<dbReference type="OrthoDB" id="10356431at2759"/>
<proteinExistence type="predicted"/>
<feature type="chain" id="PRO_5001490970" description="SCP domain-containing protein" evidence="2">
    <location>
        <begin position="19"/>
        <end position="455"/>
    </location>
</feature>
<keyword evidence="2" id="KW-0732">Signal</keyword>
<keyword evidence="5" id="KW-1185">Reference proteome</keyword>